<reference evidence="1" key="1">
    <citation type="submission" date="2023-07" db="EMBL/GenBank/DDBJ databases">
        <authorList>
            <consortium name="AG Swart"/>
            <person name="Singh M."/>
            <person name="Singh A."/>
            <person name="Seah K."/>
            <person name="Emmerich C."/>
        </authorList>
    </citation>
    <scope>NUCLEOTIDE SEQUENCE</scope>
    <source>
        <strain evidence="1">DP1</strain>
    </source>
</reference>
<protein>
    <submittedName>
        <fullName evidence="1">Uncharacterized protein</fullName>
    </submittedName>
</protein>
<evidence type="ECO:0000313" key="2">
    <source>
        <dbReference type="Proteomes" id="UP001295684"/>
    </source>
</evidence>
<comment type="caution">
    <text evidence="1">The sequence shown here is derived from an EMBL/GenBank/DDBJ whole genome shotgun (WGS) entry which is preliminary data.</text>
</comment>
<proteinExistence type="predicted"/>
<dbReference type="EMBL" id="CAMPGE010029354">
    <property type="protein sequence ID" value="CAI2386817.1"/>
    <property type="molecule type" value="Genomic_DNA"/>
</dbReference>
<sequence>MYPPTKCMPTDVYPLFVKLPVISLITESRPLILNTKPYYFQVWLDYTNPYSSGPGKYFHKYCDYKVPNDC</sequence>
<keyword evidence="2" id="KW-1185">Reference proteome</keyword>
<name>A0AAD1Y927_EUPCR</name>
<gene>
    <name evidence="1" type="ORF">ECRASSUSDP1_LOCUS28442</name>
</gene>
<dbReference type="Proteomes" id="UP001295684">
    <property type="component" value="Unassembled WGS sequence"/>
</dbReference>
<accession>A0AAD1Y927</accession>
<organism evidence="1 2">
    <name type="scientific">Euplotes crassus</name>
    <dbReference type="NCBI Taxonomy" id="5936"/>
    <lineage>
        <taxon>Eukaryota</taxon>
        <taxon>Sar</taxon>
        <taxon>Alveolata</taxon>
        <taxon>Ciliophora</taxon>
        <taxon>Intramacronucleata</taxon>
        <taxon>Spirotrichea</taxon>
        <taxon>Hypotrichia</taxon>
        <taxon>Euplotida</taxon>
        <taxon>Euplotidae</taxon>
        <taxon>Moneuplotes</taxon>
    </lineage>
</organism>
<evidence type="ECO:0000313" key="1">
    <source>
        <dbReference type="EMBL" id="CAI2386817.1"/>
    </source>
</evidence>
<dbReference type="AlphaFoldDB" id="A0AAD1Y927"/>